<keyword evidence="3" id="KW-0694">RNA-binding</keyword>
<feature type="domain" description="EngC GTPase" evidence="4">
    <location>
        <begin position="93"/>
        <end position="240"/>
    </location>
</feature>
<organism evidence="7">
    <name type="scientific">Leptospira ellisii</name>
    <dbReference type="NCBI Taxonomy" id="2023197"/>
    <lineage>
        <taxon>Bacteria</taxon>
        <taxon>Pseudomonadati</taxon>
        <taxon>Spirochaetota</taxon>
        <taxon>Spirochaetia</taxon>
        <taxon>Leptospirales</taxon>
        <taxon>Leptospiraceae</taxon>
        <taxon>Leptospira</taxon>
    </lineage>
</organism>
<feature type="domain" description="CP-type G" evidence="5">
    <location>
        <begin position="83"/>
        <end position="242"/>
    </location>
</feature>
<dbReference type="GO" id="GO:0042274">
    <property type="term" value="P:ribosomal small subunit biogenesis"/>
    <property type="evidence" value="ECO:0007669"/>
    <property type="project" value="UniProtKB-UniRule"/>
</dbReference>
<comment type="function">
    <text evidence="3">One of several proteins that assist in the late maturation steps of the functional core of the 30S ribosomal subunit. Helps release RbfA from mature subunits. May play a role in the assembly of ribosomal proteins into the subunit. Circularly permuted GTPase that catalyzes slow GTP hydrolysis, GTPase activity is stimulated by the 30S ribosomal subunit.</text>
</comment>
<dbReference type="PROSITE" id="PS50936">
    <property type="entry name" value="ENGC_GTPASE"/>
    <property type="match status" value="1"/>
</dbReference>
<dbReference type="GO" id="GO:0019843">
    <property type="term" value="F:rRNA binding"/>
    <property type="evidence" value="ECO:0007669"/>
    <property type="project" value="UniProtKB-KW"/>
</dbReference>
<dbReference type="GO" id="GO:0005525">
    <property type="term" value="F:GTP binding"/>
    <property type="evidence" value="ECO:0007669"/>
    <property type="project" value="UniProtKB-UniRule"/>
</dbReference>
<dbReference type="Pfam" id="PF03193">
    <property type="entry name" value="RsgA_GTPase"/>
    <property type="match status" value="1"/>
</dbReference>
<evidence type="ECO:0000259" key="4">
    <source>
        <dbReference type="PROSITE" id="PS50936"/>
    </source>
</evidence>
<dbReference type="InterPro" id="IPR010914">
    <property type="entry name" value="RsgA_GTPase_dom"/>
</dbReference>
<dbReference type="PANTHER" id="PTHR32120">
    <property type="entry name" value="SMALL RIBOSOMAL SUBUNIT BIOGENESIS GTPASE RSGA"/>
    <property type="match status" value="1"/>
</dbReference>
<dbReference type="Gene3D" id="3.40.50.300">
    <property type="entry name" value="P-loop containing nucleotide triphosphate hydrolases"/>
    <property type="match status" value="1"/>
</dbReference>
<name>A0A2N0BPR1_9LEPT</name>
<dbReference type="InterPro" id="IPR004881">
    <property type="entry name" value="Ribosome_biogen_GTPase_RsgA"/>
</dbReference>
<evidence type="ECO:0000313" key="7">
    <source>
        <dbReference type="EMBL" id="PJZ93276.1"/>
    </source>
</evidence>
<keyword evidence="8" id="KW-1185">Reference proteome</keyword>
<comment type="subcellular location">
    <subcellularLocation>
        <location evidence="3">Cytoplasm</location>
    </subcellularLocation>
</comment>
<evidence type="ECO:0000256" key="3">
    <source>
        <dbReference type="HAMAP-Rule" id="MF_01820"/>
    </source>
</evidence>
<keyword evidence="3" id="KW-0378">Hydrolase</keyword>
<evidence type="ECO:0000256" key="1">
    <source>
        <dbReference type="ARBA" id="ARBA00022741"/>
    </source>
</evidence>
<dbReference type="EMBL" id="NPEF01000071">
    <property type="protein sequence ID" value="PJZ93276.1"/>
    <property type="molecule type" value="Genomic_DNA"/>
</dbReference>
<evidence type="ECO:0000313" key="8">
    <source>
        <dbReference type="Proteomes" id="UP000232122"/>
    </source>
</evidence>
<dbReference type="OrthoDB" id="9809485at2"/>
<dbReference type="EMBL" id="NPEF02000001">
    <property type="protein sequence ID" value="MDV6234130.1"/>
    <property type="molecule type" value="Genomic_DNA"/>
</dbReference>
<protein>
    <recommendedName>
        <fullName evidence="3">Small ribosomal subunit biogenesis GTPase RsgA</fullName>
        <ecNumber evidence="3">3.6.1.-</ecNumber>
    </recommendedName>
</protein>
<dbReference type="GO" id="GO:0003924">
    <property type="term" value="F:GTPase activity"/>
    <property type="evidence" value="ECO:0007669"/>
    <property type="project" value="UniProtKB-UniRule"/>
</dbReference>
<accession>A0A2N0BPR1</accession>
<comment type="caution">
    <text evidence="7">The sequence shown here is derived from an EMBL/GenBank/DDBJ whole genome shotgun (WGS) entry which is preliminary data.</text>
</comment>
<comment type="subunit">
    <text evidence="3">Monomer. Associates with 30S ribosomal subunit, binds 16S rRNA.</text>
</comment>
<comment type="similarity">
    <text evidence="3">Belongs to the TRAFAC class YlqF/YawG GTPase family. RsgA subfamily.</text>
</comment>
<keyword evidence="2 3" id="KW-0342">GTP-binding</keyword>
<reference evidence="6 8" key="2">
    <citation type="journal article" date="2018" name="Microb. Genom.">
        <title>Deciphering the unexplored Leptospira diversity from soils uncovers genomic evolution to virulence.</title>
        <authorList>
            <person name="Thibeaux R."/>
            <person name="Iraola G."/>
            <person name="Ferres I."/>
            <person name="Bierque E."/>
            <person name="Girault D."/>
            <person name="Soupe-Gilbert M.E."/>
            <person name="Picardeau M."/>
            <person name="Goarant C."/>
        </authorList>
    </citation>
    <scope>NUCLEOTIDE SEQUENCE [LARGE SCALE GENOMIC DNA]</scope>
    <source>
        <strain evidence="6 8">ATI7-C-A5</strain>
    </source>
</reference>
<reference evidence="7" key="1">
    <citation type="submission" date="2017-07" db="EMBL/GenBank/DDBJ databases">
        <title>Leptospira spp. isolated from tropical soils.</title>
        <authorList>
            <person name="Thibeaux R."/>
            <person name="Iraola G."/>
            <person name="Ferres I."/>
            <person name="Bierque E."/>
            <person name="Girault D."/>
            <person name="Soupe-Gilbert M.-E."/>
            <person name="Picardeau M."/>
            <person name="Goarant C."/>
        </authorList>
    </citation>
    <scope>NUCLEOTIDE SEQUENCE [LARGE SCALE GENOMIC DNA]</scope>
    <source>
        <strain evidence="7">ATI7-C-A5</strain>
    </source>
</reference>
<feature type="binding site" evidence="3">
    <location>
        <begin position="133"/>
        <end position="136"/>
    </location>
    <ligand>
        <name>GTP</name>
        <dbReference type="ChEBI" id="CHEBI:37565"/>
    </ligand>
</feature>
<dbReference type="SUPFAM" id="SSF52540">
    <property type="entry name" value="P-loop containing nucleoside triphosphate hydrolases"/>
    <property type="match status" value="1"/>
</dbReference>
<evidence type="ECO:0000256" key="2">
    <source>
        <dbReference type="ARBA" id="ARBA00023134"/>
    </source>
</evidence>
<evidence type="ECO:0000313" key="6">
    <source>
        <dbReference type="EMBL" id="MDV6234130.1"/>
    </source>
</evidence>
<keyword evidence="3" id="KW-0690">Ribosome biogenesis</keyword>
<reference evidence="6" key="3">
    <citation type="submission" date="2023-10" db="EMBL/GenBank/DDBJ databases">
        <authorList>
            <person name="Picardeau M."/>
            <person name="Thibeaux R."/>
        </authorList>
    </citation>
    <scope>NUCLEOTIDE SEQUENCE</scope>
    <source>
        <strain evidence="6">ATI7-C-A5</strain>
    </source>
</reference>
<dbReference type="RefSeq" id="WP_100745651.1">
    <property type="nucleotide sequence ID" value="NZ_NPEF02000001.1"/>
</dbReference>
<dbReference type="HAMAP" id="MF_01820">
    <property type="entry name" value="GTPase_RsgA"/>
    <property type="match status" value="1"/>
</dbReference>
<sequence length="319" mass="35648">MLDQDKSVKEFFVISRVYGAYYEIYSETRGIVRAFLRGKLRTISAEERHPFVVGDRILAEPSSGGDWVISERTERKSFLTRKSREGDTQVLCANADQTAVLVSLKSPETKDGFIDRCLAAVYTSKTKPLILFTKSDLVNPEEIESRLKTYRGLGYKVLAVSCANGNGLAELWSFLKGKTTFLVGNSGVGKSTLLNSLIRKEIQKTSGVSSSTDKGKHTTTNSLLLVLDEDTVLIDSPGIKEWGILHLKKEEIMESFPELFSQKKHCEESNCCNLSSDCAMLSAMQGEELMTLERKKSLESMIASLDNPHRVTRRDRISK</sequence>
<dbReference type="CDD" id="cd01854">
    <property type="entry name" value="YjeQ_EngC"/>
    <property type="match status" value="1"/>
</dbReference>
<dbReference type="Proteomes" id="UP000232122">
    <property type="component" value="Unassembled WGS sequence"/>
</dbReference>
<feature type="binding site" evidence="3">
    <location>
        <begin position="184"/>
        <end position="192"/>
    </location>
    <ligand>
        <name>GTP</name>
        <dbReference type="ChEBI" id="CHEBI:37565"/>
    </ligand>
</feature>
<dbReference type="AlphaFoldDB" id="A0A2N0BPR1"/>
<accession>A0A2N0B9U6</accession>
<comment type="caution">
    <text evidence="3">Lacks conserved residue(s) required for the propagation of feature annotation.</text>
</comment>
<keyword evidence="3" id="KW-0963">Cytoplasm</keyword>
<evidence type="ECO:0000259" key="5">
    <source>
        <dbReference type="PROSITE" id="PS51721"/>
    </source>
</evidence>
<gene>
    <name evidence="3 7" type="primary">rsgA</name>
    <name evidence="6" type="ORF">CH379_000595</name>
    <name evidence="7" type="ORF">CH379_08680</name>
</gene>
<dbReference type="InterPro" id="IPR027417">
    <property type="entry name" value="P-loop_NTPase"/>
</dbReference>
<dbReference type="GO" id="GO:0005737">
    <property type="term" value="C:cytoplasm"/>
    <property type="evidence" value="ECO:0007669"/>
    <property type="project" value="UniProtKB-SubCell"/>
</dbReference>
<dbReference type="InterPro" id="IPR030378">
    <property type="entry name" value="G_CP_dom"/>
</dbReference>
<dbReference type="PANTHER" id="PTHR32120:SF11">
    <property type="entry name" value="SMALL RIBOSOMAL SUBUNIT BIOGENESIS GTPASE RSGA 1, MITOCHONDRIAL-RELATED"/>
    <property type="match status" value="1"/>
</dbReference>
<proteinExistence type="inferred from homology"/>
<dbReference type="EC" id="3.6.1.-" evidence="3"/>
<dbReference type="NCBIfam" id="TIGR00157">
    <property type="entry name" value="ribosome small subunit-dependent GTPase A"/>
    <property type="match status" value="1"/>
</dbReference>
<keyword evidence="3" id="KW-0699">rRNA-binding</keyword>
<dbReference type="PROSITE" id="PS51721">
    <property type="entry name" value="G_CP"/>
    <property type="match status" value="1"/>
</dbReference>
<keyword evidence="1 3" id="KW-0547">Nucleotide-binding</keyword>